<dbReference type="GO" id="GO:0006508">
    <property type="term" value="P:proteolysis"/>
    <property type="evidence" value="ECO:0007669"/>
    <property type="project" value="UniProtKB-KW"/>
</dbReference>
<accession>A0A372MAX6</accession>
<dbReference type="OrthoDB" id="3917849at2"/>
<feature type="transmembrane region" description="Helical" evidence="2">
    <location>
        <begin position="28"/>
        <end position="49"/>
    </location>
</feature>
<feature type="transmembrane region" description="Helical" evidence="2">
    <location>
        <begin position="205"/>
        <end position="223"/>
    </location>
</feature>
<feature type="transmembrane region" description="Helical" evidence="2">
    <location>
        <begin position="172"/>
        <end position="198"/>
    </location>
</feature>
<name>A0A372MAX6_9ACTN</name>
<dbReference type="AlphaFoldDB" id="A0A372MAX6"/>
<keyword evidence="4" id="KW-0482">Metalloprotease</keyword>
<dbReference type="InterPro" id="IPR026898">
    <property type="entry name" value="PrsW"/>
</dbReference>
<comment type="caution">
    <text evidence="4">The sequence shown here is derived from an EMBL/GenBank/DDBJ whole genome shotgun (WGS) entry which is preliminary data.</text>
</comment>
<feature type="transmembrane region" description="Helical" evidence="2">
    <location>
        <begin position="243"/>
        <end position="261"/>
    </location>
</feature>
<evidence type="ECO:0000256" key="2">
    <source>
        <dbReference type="SAM" id="Phobius"/>
    </source>
</evidence>
<dbReference type="EMBL" id="QUAK01000025">
    <property type="protein sequence ID" value="RFU87675.1"/>
    <property type="molecule type" value="Genomic_DNA"/>
</dbReference>
<dbReference type="InterPro" id="IPR041436">
    <property type="entry name" value="RNAse_A_bac"/>
</dbReference>
<feature type="transmembrane region" description="Helical" evidence="2">
    <location>
        <begin position="102"/>
        <end position="121"/>
    </location>
</feature>
<sequence>MALVMMFAALWATLQIFAISAPTRSVRWSTLLLALVCGVYVCGLATALAEVAYTRAYTDSSGTPLHEVTRATSYLVAPWVEELTKMAPLLIAGMYVKVRRQWGVTDFVVVGAGLGAGFGLLESVLRYGLDADRARPHAAGGWLIPDSIFPPYVPGVEQILGSWLPAPSGQSALVGGPAAVTFTHLVWTALAGLGAGLVLRGRGPWRLLALVPVAAAVAHHTVTNYAAAKHTSEAKDWLESLDSIAWAAPLVCLAVAIAIDLRCLHRARRAVPEVSLAAERIDGDRAAALLGYASRRPRWTVPIAVRYVRLRRSLLYATADSTRSPESAAAPLREAVLEARALIDSTDNQHTWRSPETYARIRAARARSARHRWLLLIPCLLALPALLFLGVGAFPTTAGLQQYFTSGSGPWVLLCFSIAGMAWIGWILVMLLRTWRPTAAQPIGELLAAHRFRFGTALGSATAGVLLLIRGLGDAGPEGDAIPPAHLLNALNDFVVYLGFALLLLSLLSLFPPGGLAVAGGGALAQASTAGALKAAGFGVLLMAAGAGGSGFGPGDYNAWPRSKRKGRTKPEHRADLKGDEGKNGAHTLARHVRKKTHEMRDRLRKDPTLGADSRFINEASAQKFTDATLLQHQKAITKWLQSGRSRTLKLHGQFAEDTGLHLSRRDFVNGRPTSTVRNVRVILRRDPASPSGYRVHTSFPVP</sequence>
<gene>
    <name evidence="4" type="ORF">DY218_05260</name>
</gene>
<keyword evidence="4" id="KW-0378">Hydrolase</keyword>
<reference evidence="4 5" key="1">
    <citation type="submission" date="2018-08" db="EMBL/GenBank/DDBJ databases">
        <title>Isolation, diversity and antifungal activity of Actinobacteria from wheat.</title>
        <authorList>
            <person name="Han C."/>
        </authorList>
    </citation>
    <scope>NUCLEOTIDE SEQUENCE [LARGE SCALE GENOMIC DNA]</scope>
    <source>
        <strain evidence="4 5">NEAU-YY421</strain>
    </source>
</reference>
<organism evidence="4 5">
    <name type="scientific">Streptomyces triticagri</name>
    <dbReference type="NCBI Taxonomy" id="2293568"/>
    <lineage>
        <taxon>Bacteria</taxon>
        <taxon>Bacillati</taxon>
        <taxon>Actinomycetota</taxon>
        <taxon>Actinomycetes</taxon>
        <taxon>Kitasatosporales</taxon>
        <taxon>Streptomycetaceae</taxon>
        <taxon>Streptomyces</taxon>
    </lineage>
</organism>
<dbReference type="CDD" id="cd20684">
    <property type="entry name" value="CdiA-CT_Yk_RNaseA-like"/>
    <property type="match status" value="1"/>
</dbReference>
<keyword evidence="2" id="KW-0812">Transmembrane</keyword>
<feature type="transmembrane region" description="Helical" evidence="2">
    <location>
        <begin position="411"/>
        <end position="432"/>
    </location>
</feature>
<evidence type="ECO:0000259" key="3">
    <source>
        <dbReference type="Pfam" id="PF18431"/>
    </source>
</evidence>
<keyword evidence="4" id="KW-0645">Protease</keyword>
<dbReference type="GO" id="GO:0008237">
    <property type="term" value="F:metallopeptidase activity"/>
    <property type="evidence" value="ECO:0007669"/>
    <property type="project" value="UniProtKB-KW"/>
</dbReference>
<feature type="domain" description="Bacterial CdiA-CT RNAse A" evidence="3">
    <location>
        <begin position="586"/>
        <end position="701"/>
    </location>
</feature>
<keyword evidence="5" id="KW-1185">Reference proteome</keyword>
<feature type="transmembrane region" description="Helical" evidence="2">
    <location>
        <begin position="494"/>
        <end position="511"/>
    </location>
</feature>
<dbReference type="Pfam" id="PF13367">
    <property type="entry name" value="PrsW-protease"/>
    <property type="match status" value="1"/>
</dbReference>
<keyword evidence="2" id="KW-1133">Transmembrane helix</keyword>
<feature type="transmembrane region" description="Helical" evidence="2">
    <location>
        <begin position="373"/>
        <end position="391"/>
    </location>
</feature>
<feature type="compositionally biased region" description="Basic and acidic residues" evidence="1">
    <location>
        <begin position="569"/>
        <end position="584"/>
    </location>
</feature>
<feature type="region of interest" description="Disordered" evidence="1">
    <location>
        <begin position="558"/>
        <end position="602"/>
    </location>
</feature>
<dbReference type="Proteomes" id="UP000263094">
    <property type="component" value="Unassembled WGS sequence"/>
</dbReference>
<feature type="compositionally biased region" description="Basic residues" evidence="1">
    <location>
        <begin position="589"/>
        <end position="598"/>
    </location>
</feature>
<evidence type="ECO:0000313" key="5">
    <source>
        <dbReference type="Proteomes" id="UP000263094"/>
    </source>
</evidence>
<dbReference type="Pfam" id="PF18431">
    <property type="entry name" value="RNAse_A_bac"/>
    <property type="match status" value="1"/>
</dbReference>
<protein>
    <submittedName>
        <fullName evidence="4">PrsW family intramembrane metalloprotease</fullName>
    </submittedName>
</protein>
<proteinExistence type="predicted"/>
<keyword evidence="2" id="KW-0472">Membrane</keyword>
<evidence type="ECO:0000313" key="4">
    <source>
        <dbReference type="EMBL" id="RFU87675.1"/>
    </source>
</evidence>
<evidence type="ECO:0000256" key="1">
    <source>
        <dbReference type="SAM" id="MobiDB-lite"/>
    </source>
</evidence>